<comment type="subcellular location">
    <subcellularLocation>
        <location evidence="9">Cytoplasm</location>
    </subcellularLocation>
</comment>
<evidence type="ECO:0000256" key="3">
    <source>
        <dbReference type="ARBA" id="ARBA00008184"/>
    </source>
</evidence>
<evidence type="ECO:0000313" key="13">
    <source>
        <dbReference type="EMBL" id="MBE5040015.1"/>
    </source>
</evidence>
<organism evidence="13 14">
    <name type="scientific">Ructibacterium gallinarum</name>
    <dbReference type="NCBI Taxonomy" id="2779355"/>
    <lineage>
        <taxon>Bacteria</taxon>
        <taxon>Bacillati</taxon>
        <taxon>Bacillota</taxon>
        <taxon>Clostridia</taxon>
        <taxon>Eubacteriales</taxon>
        <taxon>Oscillospiraceae</taxon>
        <taxon>Ructibacterium</taxon>
    </lineage>
</organism>
<evidence type="ECO:0000256" key="4">
    <source>
        <dbReference type="ARBA" id="ARBA00012030"/>
    </source>
</evidence>
<accession>A0A9D5R8I3</accession>
<dbReference type="PROSITE" id="PS00130">
    <property type="entry name" value="U_DNA_GLYCOSYLASE"/>
    <property type="match status" value="1"/>
</dbReference>
<evidence type="ECO:0000256" key="1">
    <source>
        <dbReference type="ARBA" id="ARBA00001400"/>
    </source>
</evidence>
<feature type="domain" description="Uracil-DNA glycosylase-like" evidence="12">
    <location>
        <begin position="49"/>
        <end position="209"/>
    </location>
</feature>
<evidence type="ECO:0000256" key="10">
    <source>
        <dbReference type="PROSITE-ProRule" id="PRU10072"/>
    </source>
</evidence>
<protein>
    <recommendedName>
        <fullName evidence="5 9">Uracil-DNA glycosylase</fullName>
        <shortName evidence="9">UDG</shortName>
        <ecNumber evidence="4 9">3.2.2.27</ecNumber>
    </recommendedName>
</protein>
<evidence type="ECO:0000256" key="2">
    <source>
        <dbReference type="ARBA" id="ARBA00002631"/>
    </source>
</evidence>
<dbReference type="InterPro" id="IPR018085">
    <property type="entry name" value="Ura-DNA_Glyclase_AS"/>
</dbReference>
<dbReference type="GO" id="GO:0005737">
    <property type="term" value="C:cytoplasm"/>
    <property type="evidence" value="ECO:0007669"/>
    <property type="project" value="UniProtKB-SubCell"/>
</dbReference>
<dbReference type="InterPro" id="IPR005122">
    <property type="entry name" value="Uracil-DNA_glycosylase-like"/>
</dbReference>
<feature type="active site" description="Proton acceptor" evidence="9 10">
    <location>
        <position position="64"/>
    </location>
</feature>
<evidence type="ECO:0000256" key="8">
    <source>
        <dbReference type="ARBA" id="ARBA00023204"/>
    </source>
</evidence>
<dbReference type="PANTHER" id="PTHR11264:SF0">
    <property type="entry name" value="URACIL-DNA GLYCOSYLASE"/>
    <property type="match status" value="1"/>
</dbReference>
<keyword evidence="7 9" id="KW-0378">Hydrolase</keyword>
<comment type="caution">
    <text evidence="13">The sequence shown here is derived from an EMBL/GenBank/DDBJ whole genome shotgun (WGS) entry which is preliminary data.</text>
</comment>
<evidence type="ECO:0000256" key="11">
    <source>
        <dbReference type="RuleBase" id="RU003780"/>
    </source>
</evidence>
<dbReference type="Proteomes" id="UP000806542">
    <property type="component" value="Unassembled WGS sequence"/>
</dbReference>
<keyword evidence="14" id="KW-1185">Reference proteome</keyword>
<keyword evidence="8 9" id="KW-0234">DNA repair</keyword>
<evidence type="ECO:0000256" key="6">
    <source>
        <dbReference type="ARBA" id="ARBA00022763"/>
    </source>
</evidence>
<dbReference type="SMART" id="SM00987">
    <property type="entry name" value="UreE_C"/>
    <property type="match status" value="1"/>
</dbReference>
<dbReference type="NCBIfam" id="NF003588">
    <property type="entry name" value="PRK05254.1-1"/>
    <property type="match status" value="1"/>
</dbReference>
<dbReference type="GO" id="GO:0004844">
    <property type="term" value="F:uracil DNA N-glycosylase activity"/>
    <property type="evidence" value="ECO:0007669"/>
    <property type="project" value="UniProtKB-UniRule"/>
</dbReference>
<evidence type="ECO:0000313" key="14">
    <source>
        <dbReference type="Proteomes" id="UP000806542"/>
    </source>
</evidence>
<evidence type="ECO:0000256" key="9">
    <source>
        <dbReference type="HAMAP-Rule" id="MF_00148"/>
    </source>
</evidence>
<comment type="function">
    <text evidence="2 9 11">Excises uracil residues from the DNA which can arise as a result of misincorporation of dUMP residues by DNA polymerase or due to deamination of cytosine.</text>
</comment>
<dbReference type="RefSeq" id="WP_226392565.1">
    <property type="nucleotide sequence ID" value="NZ_JADCKB010000010.1"/>
</dbReference>
<dbReference type="Pfam" id="PF03167">
    <property type="entry name" value="UDG"/>
    <property type="match status" value="1"/>
</dbReference>
<dbReference type="CDD" id="cd10027">
    <property type="entry name" value="UDG-F1-like"/>
    <property type="match status" value="1"/>
</dbReference>
<dbReference type="SMART" id="SM00986">
    <property type="entry name" value="UDG"/>
    <property type="match status" value="1"/>
</dbReference>
<keyword evidence="9" id="KW-0963">Cytoplasm</keyword>
<keyword evidence="13" id="KW-0326">Glycosidase</keyword>
<keyword evidence="6 9" id="KW-0227">DNA damage</keyword>
<dbReference type="PANTHER" id="PTHR11264">
    <property type="entry name" value="URACIL-DNA GLYCOSYLASE"/>
    <property type="match status" value="1"/>
</dbReference>
<dbReference type="SUPFAM" id="SSF52141">
    <property type="entry name" value="Uracil-DNA glycosylase-like"/>
    <property type="match status" value="1"/>
</dbReference>
<dbReference type="FunFam" id="3.40.470.10:FF:000001">
    <property type="entry name" value="Uracil-DNA glycosylase"/>
    <property type="match status" value="1"/>
</dbReference>
<dbReference type="GO" id="GO:0097510">
    <property type="term" value="P:base-excision repair, AP site formation via deaminated base removal"/>
    <property type="evidence" value="ECO:0007669"/>
    <property type="project" value="TreeGrafter"/>
</dbReference>
<dbReference type="NCBIfam" id="NF003592">
    <property type="entry name" value="PRK05254.1-5"/>
    <property type="match status" value="1"/>
</dbReference>
<dbReference type="NCBIfam" id="NF003589">
    <property type="entry name" value="PRK05254.1-2"/>
    <property type="match status" value="1"/>
</dbReference>
<dbReference type="HAMAP" id="MF_00148">
    <property type="entry name" value="UDG"/>
    <property type="match status" value="1"/>
</dbReference>
<evidence type="ECO:0000256" key="5">
    <source>
        <dbReference type="ARBA" id="ARBA00018429"/>
    </source>
</evidence>
<dbReference type="EMBL" id="JADCKB010000010">
    <property type="protein sequence ID" value="MBE5040015.1"/>
    <property type="molecule type" value="Genomic_DNA"/>
</dbReference>
<comment type="catalytic activity">
    <reaction evidence="1 9 11">
        <text>Hydrolyzes single-stranded DNA or mismatched double-stranded DNA and polynucleotides, releasing free uracil.</text>
        <dbReference type="EC" id="3.2.2.27"/>
    </reaction>
</comment>
<reference evidence="13" key="1">
    <citation type="submission" date="2020-10" db="EMBL/GenBank/DDBJ databases">
        <title>ChiBAC.</title>
        <authorList>
            <person name="Zenner C."/>
            <person name="Hitch T.C.A."/>
            <person name="Clavel T."/>
        </authorList>
    </citation>
    <scope>NUCLEOTIDE SEQUENCE</scope>
    <source>
        <strain evidence="13">DSM 107454</strain>
    </source>
</reference>
<comment type="similarity">
    <text evidence="3 9 11">Belongs to the uracil-DNA glycosylase (UDG) superfamily. UNG family.</text>
</comment>
<dbReference type="InterPro" id="IPR002043">
    <property type="entry name" value="UDG_fam1"/>
</dbReference>
<dbReference type="Gene3D" id="3.40.470.10">
    <property type="entry name" value="Uracil-DNA glycosylase-like domain"/>
    <property type="match status" value="1"/>
</dbReference>
<name>A0A9D5R8I3_9FIRM</name>
<proteinExistence type="inferred from homology"/>
<gene>
    <name evidence="9 13" type="primary">ung</name>
    <name evidence="13" type="ORF">INF28_06000</name>
</gene>
<dbReference type="InterPro" id="IPR036895">
    <property type="entry name" value="Uracil-DNA_glycosylase-like_sf"/>
</dbReference>
<evidence type="ECO:0000256" key="7">
    <source>
        <dbReference type="ARBA" id="ARBA00022801"/>
    </source>
</evidence>
<evidence type="ECO:0000259" key="12">
    <source>
        <dbReference type="SMART" id="SM00986"/>
    </source>
</evidence>
<dbReference type="EC" id="3.2.2.27" evidence="4 9"/>
<dbReference type="NCBIfam" id="NF003591">
    <property type="entry name" value="PRK05254.1-4"/>
    <property type="match status" value="1"/>
</dbReference>
<dbReference type="AlphaFoldDB" id="A0A9D5R8I3"/>
<dbReference type="NCBIfam" id="TIGR00628">
    <property type="entry name" value="ung"/>
    <property type="match status" value="1"/>
</dbReference>
<sequence length="223" mass="25092">MVHIGNEWDDILKDEFQKPYYLRLRSILAQEYRTRTIYPDMYDIFNALRYTSYSDVKAVILGQDPYHGPGQAHGLCFSVKRGVEPPPSLKNIFQEIQNELGIAPPAHGELTCWAKQGVLLLNTALTVRAGQANSHRGIGWEIFTDQIISLLNQRQQPMVFLLWGANAKQKRALITNPSHLILSCAHPSPLSAYHGFFGCGHFKACNDFLSARGITPIDWSVTP</sequence>